<organism evidence="2">
    <name type="scientific">Apis cerana</name>
    <name type="common">Indian honeybee</name>
    <dbReference type="NCBI Taxonomy" id="7461"/>
    <lineage>
        <taxon>Eukaryota</taxon>
        <taxon>Metazoa</taxon>
        <taxon>Ecdysozoa</taxon>
        <taxon>Arthropoda</taxon>
        <taxon>Hexapoda</taxon>
        <taxon>Insecta</taxon>
        <taxon>Pterygota</taxon>
        <taxon>Neoptera</taxon>
        <taxon>Endopterygota</taxon>
        <taxon>Hymenoptera</taxon>
        <taxon>Apocrita</taxon>
        <taxon>Aculeata</taxon>
        <taxon>Apoidea</taxon>
        <taxon>Anthophila</taxon>
        <taxon>Apidae</taxon>
        <taxon>Apis</taxon>
    </lineage>
</organism>
<proteinExistence type="evidence at transcript level"/>
<feature type="region of interest" description="Disordered" evidence="1">
    <location>
        <begin position="208"/>
        <end position="228"/>
    </location>
</feature>
<evidence type="ECO:0000256" key="1">
    <source>
        <dbReference type="SAM" id="MobiDB-lite"/>
    </source>
</evidence>
<name>V9IB98_APICE</name>
<feature type="compositionally biased region" description="Basic and acidic residues" evidence="1">
    <location>
        <begin position="142"/>
        <end position="179"/>
    </location>
</feature>
<dbReference type="AlphaFoldDB" id="V9IB98"/>
<dbReference type="EMBL" id="JR037699">
    <property type="protein sequence ID" value="AEY57922.1"/>
    <property type="molecule type" value="mRNA"/>
</dbReference>
<protein>
    <submittedName>
        <fullName evidence="2">Uncharacterized protein</fullName>
    </submittedName>
</protein>
<sequence>MDRRRFKERRREWLLKQRRLEEEEKERNVTAEREWLRKLERNRPIEFAPLPSSPHHHRHHQQQQQQEQRRPDPSMMDRRKEERKLLEYVRRNQPVQVSRANDSYERNLAEQRTQYAIYNSRNGRRNHGPSAPTNIDPSSYAEESRRREAARRIEEEEEKKRREREERMREAERREEEVRRRLSRLYEEERRRKEAARLEAERMAKVQREEEERRSMAGGRTREYEDRRRFDHRRRQDLIPANLVLNQSRRPVVERARQRQEEVERRRQEEERRAKEAREREERDRIMKEQWRRQEEARLNALPVSARIIVQPQKPKVISRIGEFDIDFPGANPFQGGVRFPNFPAPPTRRPPVQSPPPCVWAVIQCCPSNQRLVKCFESLGCPGVNWDSNPCRDNVSEAARAQVEKFYRETEDEEERY</sequence>
<feature type="compositionally biased region" description="Basic and acidic residues" evidence="1">
    <location>
        <begin position="67"/>
        <end position="90"/>
    </location>
</feature>
<feature type="region of interest" description="Disordered" evidence="1">
    <location>
        <begin position="22"/>
        <end position="179"/>
    </location>
</feature>
<evidence type="ECO:0000313" key="3">
    <source>
        <dbReference type="EMBL" id="AEY57923.1"/>
    </source>
</evidence>
<gene>
    <name evidence="2" type="ORF">ACCB00468.3</name>
    <name evidence="3" type="ORF">ACCB00468.4</name>
</gene>
<dbReference type="EMBL" id="JR037700">
    <property type="protein sequence ID" value="AEY57923.1"/>
    <property type="molecule type" value="mRNA"/>
</dbReference>
<feature type="compositionally biased region" description="Basic and acidic residues" evidence="1">
    <location>
        <begin position="22"/>
        <end position="44"/>
    </location>
</feature>
<feature type="region of interest" description="Disordered" evidence="1">
    <location>
        <begin position="253"/>
        <end position="283"/>
    </location>
</feature>
<reference evidence="2" key="1">
    <citation type="submission" date="2011-11" db="EMBL/GenBank/DDBJ databases">
        <title>Decoding the brain transcriptome of the Eastern honeybee (Apis cerana) based on pyrosequencing.</title>
        <authorList>
            <person name="Sun L."/>
            <person name="Zheng H."/>
            <person name="Wang Y."/>
            <person name="Xie X."/>
            <person name="Zhu Y."/>
            <person name="Gu W."/>
            <person name="Wang S."/>
        </authorList>
    </citation>
    <scope>NUCLEOTIDE SEQUENCE</scope>
    <source>
        <tissue evidence="2">Brain</tissue>
    </source>
</reference>
<accession>V9IB98</accession>
<evidence type="ECO:0000313" key="2">
    <source>
        <dbReference type="EMBL" id="AEY57922.1"/>
    </source>
</evidence>
<feature type="compositionally biased region" description="Polar residues" evidence="1">
    <location>
        <begin position="110"/>
        <end position="121"/>
    </location>
</feature>